<dbReference type="Pfam" id="PF00058">
    <property type="entry name" value="Ldl_recept_b"/>
    <property type="match status" value="1"/>
</dbReference>
<organism evidence="1 2">
    <name type="scientific">Paramuricea clavata</name>
    <name type="common">Red gorgonian</name>
    <name type="synonym">Violescent sea-whip</name>
    <dbReference type="NCBI Taxonomy" id="317549"/>
    <lineage>
        <taxon>Eukaryota</taxon>
        <taxon>Metazoa</taxon>
        <taxon>Cnidaria</taxon>
        <taxon>Anthozoa</taxon>
        <taxon>Octocorallia</taxon>
        <taxon>Malacalcyonacea</taxon>
        <taxon>Plexauridae</taxon>
        <taxon>Paramuricea</taxon>
    </lineage>
</organism>
<dbReference type="AlphaFoldDB" id="A0A7D9KZ41"/>
<dbReference type="SMART" id="SM00135">
    <property type="entry name" value="LY"/>
    <property type="match status" value="4"/>
</dbReference>
<dbReference type="PANTHER" id="PTHR46513">
    <property type="entry name" value="VITELLOGENIN RECEPTOR-LIKE PROTEIN-RELATED-RELATED"/>
    <property type="match status" value="1"/>
</dbReference>
<dbReference type="OrthoDB" id="65481at2759"/>
<dbReference type="InterPro" id="IPR050778">
    <property type="entry name" value="Cueball_EGF_LRP_Nidogen"/>
</dbReference>
<dbReference type="InterPro" id="IPR000033">
    <property type="entry name" value="LDLR_classB_rpt"/>
</dbReference>
<sequence length="352" mass="40283">MILIATKIIVGVHILIYFGTSLVVCNNDIPFCRKRLKKLREDEKDWSKRCLNVEGENLATPLCEAEKEYNHERTCLYTKICFYKGPSAEPYLLIKSKSEIHAIDLTTLNTTVVIGGLARGRMEIDTVENNLYIADNNSISRINLVDMCVQVILQNVSADDMAVDWTQRRLYWAEYSKKKIFLANLDGKNKTVLINTTSYPSGIAMDATWRYLFWTEPIAKLVREISLAPNYSDIVMLLNRTFSEPYAITVDCTKNRVYWMENEIQSGVDHIVSSDSDGSDQKTIKSGSFNDHLLVVFGDSLYFMNNDLFYVNEMNISNGNISRNILVDNNSYYDDLVVVHRSIQPQEQMGEL</sequence>
<accession>A0A7D9KZ41</accession>
<dbReference type="Gene3D" id="2.120.10.30">
    <property type="entry name" value="TolB, C-terminal domain"/>
    <property type="match status" value="1"/>
</dbReference>
<dbReference type="PANTHER" id="PTHR46513:SF13">
    <property type="entry name" value="EGF-LIKE DOMAIN-CONTAINING PROTEIN"/>
    <property type="match status" value="1"/>
</dbReference>
<dbReference type="Proteomes" id="UP001152795">
    <property type="component" value="Unassembled WGS sequence"/>
</dbReference>
<proteinExistence type="predicted"/>
<gene>
    <name evidence="1" type="ORF">PACLA_8A006746</name>
</gene>
<dbReference type="PROSITE" id="PS51120">
    <property type="entry name" value="LDLRB"/>
    <property type="match status" value="1"/>
</dbReference>
<evidence type="ECO:0000313" key="1">
    <source>
        <dbReference type="EMBL" id="CAB4021477.1"/>
    </source>
</evidence>
<dbReference type="EMBL" id="CACRXK020011457">
    <property type="protein sequence ID" value="CAB4021477.1"/>
    <property type="molecule type" value="Genomic_DNA"/>
</dbReference>
<dbReference type="InterPro" id="IPR011042">
    <property type="entry name" value="6-blade_b-propeller_TolB-like"/>
</dbReference>
<keyword evidence="2" id="KW-1185">Reference proteome</keyword>
<reference evidence="1" key="1">
    <citation type="submission" date="2020-04" db="EMBL/GenBank/DDBJ databases">
        <authorList>
            <person name="Alioto T."/>
            <person name="Alioto T."/>
            <person name="Gomez Garrido J."/>
        </authorList>
    </citation>
    <scope>NUCLEOTIDE SEQUENCE</scope>
    <source>
        <strain evidence="1">A484AB</strain>
    </source>
</reference>
<comment type="caution">
    <text evidence="1">The sequence shown here is derived from an EMBL/GenBank/DDBJ whole genome shotgun (WGS) entry which is preliminary data.</text>
</comment>
<name>A0A7D9KZ41_PARCT</name>
<protein>
    <submittedName>
        <fullName evidence="1">Uncharacterized protein</fullName>
    </submittedName>
</protein>
<evidence type="ECO:0000313" key="2">
    <source>
        <dbReference type="Proteomes" id="UP001152795"/>
    </source>
</evidence>
<dbReference type="SUPFAM" id="SSF63825">
    <property type="entry name" value="YWTD domain"/>
    <property type="match status" value="1"/>
</dbReference>